<evidence type="ECO:0000313" key="9">
    <source>
        <dbReference type="EMBL" id="SFM99547.1"/>
    </source>
</evidence>
<dbReference type="EC" id="4.2.2.29" evidence="7"/>
<keyword evidence="10" id="KW-1185">Reference proteome</keyword>
<comment type="similarity">
    <text evidence="7">Belongs to the transglycosylase MltG family.</text>
</comment>
<dbReference type="RefSeq" id="WP_093395868.1">
    <property type="nucleotide sequence ID" value="NZ_FOUU01000009.1"/>
</dbReference>
<dbReference type="Gene3D" id="3.30.160.60">
    <property type="entry name" value="Classic Zinc Finger"/>
    <property type="match status" value="1"/>
</dbReference>
<dbReference type="GO" id="GO:0071555">
    <property type="term" value="P:cell wall organization"/>
    <property type="evidence" value="ECO:0007669"/>
    <property type="project" value="UniProtKB-KW"/>
</dbReference>
<evidence type="ECO:0000256" key="7">
    <source>
        <dbReference type="HAMAP-Rule" id="MF_02065"/>
    </source>
</evidence>
<evidence type="ECO:0000256" key="2">
    <source>
        <dbReference type="ARBA" id="ARBA00022692"/>
    </source>
</evidence>
<name>A0A1I4VEC6_9BACT</name>
<gene>
    <name evidence="7" type="primary">mltG</name>
    <name evidence="9" type="ORF">SAMN05660836_02252</name>
</gene>
<dbReference type="CDD" id="cd08010">
    <property type="entry name" value="MltG_like"/>
    <property type="match status" value="1"/>
</dbReference>
<dbReference type="PANTHER" id="PTHR30518">
    <property type="entry name" value="ENDOLYTIC MUREIN TRANSGLYCOSYLASE"/>
    <property type="match status" value="1"/>
</dbReference>
<keyword evidence="3 7" id="KW-1133">Transmembrane helix</keyword>
<evidence type="ECO:0000313" key="10">
    <source>
        <dbReference type="Proteomes" id="UP000199611"/>
    </source>
</evidence>
<keyword evidence="5 7" id="KW-0456">Lyase</keyword>
<organism evidence="9 10">
    <name type="scientific">Thermodesulforhabdus norvegica</name>
    <dbReference type="NCBI Taxonomy" id="39841"/>
    <lineage>
        <taxon>Bacteria</taxon>
        <taxon>Pseudomonadati</taxon>
        <taxon>Thermodesulfobacteriota</taxon>
        <taxon>Syntrophobacteria</taxon>
        <taxon>Syntrophobacterales</taxon>
        <taxon>Thermodesulforhabdaceae</taxon>
        <taxon>Thermodesulforhabdus</taxon>
    </lineage>
</organism>
<dbReference type="PANTHER" id="PTHR30518:SF2">
    <property type="entry name" value="ENDOLYTIC MUREIN TRANSGLYCOSYLASE"/>
    <property type="match status" value="1"/>
</dbReference>
<dbReference type="InterPro" id="IPR003770">
    <property type="entry name" value="MLTG-like"/>
</dbReference>
<dbReference type="GO" id="GO:0008932">
    <property type="term" value="F:lytic endotransglycosylase activity"/>
    <property type="evidence" value="ECO:0007669"/>
    <property type="project" value="UniProtKB-UniRule"/>
</dbReference>
<feature type="region of interest" description="Disordered" evidence="8">
    <location>
        <begin position="343"/>
        <end position="362"/>
    </location>
</feature>
<dbReference type="Proteomes" id="UP000199611">
    <property type="component" value="Unassembled WGS sequence"/>
</dbReference>
<dbReference type="OrthoDB" id="9814591at2"/>
<dbReference type="HAMAP" id="MF_02065">
    <property type="entry name" value="MltG"/>
    <property type="match status" value="1"/>
</dbReference>
<protein>
    <recommendedName>
        <fullName evidence="7">Endolytic murein transglycosylase</fullName>
        <ecNumber evidence="7">4.2.2.29</ecNumber>
    </recommendedName>
    <alternativeName>
        <fullName evidence="7">Peptidoglycan lytic transglycosylase</fullName>
    </alternativeName>
    <alternativeName>
        <fullName evidence="7">Peptidoglycan polymerization terminase</fullName>
    </alternativeName>
</protein>
<keyword evidence="4 7" id="KW-0472">Membrane</keyword>
<comment type="function">
    <text evidence="7">Functions as a peptidoglycan terminase that cleaves nascent peptidoglycan strands endolytically to terminate their elongation.</text>
</comment>
<accession>A0A1I4VEC6</accession>
<evidence type="ECO:0000256" key="3">
    <source>
        <dbReference type="ARBA" id="ARBA00022989"/>
    </source>
</evidence>
<dbReference type="GO" id="GO:0009252">
    <property type="term" value="P:peptidoglycan biosynthetic process"/>
    <property type="evidence" value="ECO:0007669"/>
    <property type="project" value="UniProtKB-UniRule"/>
</dbReference>
<evidence type="ECO:0000256" key="8">
    <source>
        <dbReference type="SAM" id="MobiDB-lite"/>
    </source>
</evidence>
<keyword evidence="2 7" id="KW-0812">Transmembrane</keyword>
<proteinExistence type="inferred from homology"/>
<comment type="catalytic activity">
    <reaction evidence="7">
        <text>a peptidoglycan chain = a peptidoglycan chain with N-acetyl-1,6-anhydromuramyl-[peptide] at the reducing end + a peptidoglycan chain with N-acetylglucosamine at the non-reducing end.</text>
        <dbReference type="EC" id="4.2.2.29"/>
    </reaction>
</comment>
<dbReference type="GO" id="GO:0005886">
    <property type="term" value="C:plasma membrane"/>
    <property type="evidence" value="ECO:0007669"/>
    <property type="project" value="UniProtKB-UniRule"/>
</dbReference>
<dbReference type="Pfam" id="PF02618">
    <property type="entry name" value="YceG"/>
    <property type="match status" value="1"/>
</dbReference>
<sequence>MRRFCSLLILLILTVTSAALIFTACYIVPSVLFVYRPFAINGEYVYSVPKGAKASQIVTGIARLLNMSDRDREKIYWFVKISGYARGLKSGEYAVYTFSTPKSLIERIFRGDVIRYIVTIPEGSTIYEVAERVNRTGLAKTEEVIRLASDPPFIRSLGINATTLEGYLFPDTYIFTRLDNAKTILKTMVRTFWRRFPSEGESRAKKLGMTLHDVVTMASIVEKEAVMDDERPIIAAVFYNRLKKGMPLQSDPTAVYDIPFFRGPVKRDHILRKTPYNTYFIRGLPPSPICNPGLASIKAALYPANVSYLYFVSRGDGRHIFSETYREHLQAIRRVRDSERACQDLTRSEIEPGKTDENPTEE</sequence>
<dbReference type="STRING" id="39841.SAMN05660836_02252"/>
<dbReference type="AlphaFoldDB" id="A0A1I4VEC6"/>
<evidence type="ECO:0000256" key="1">
    <source>
        <dbReference type="ARBA" id="ARBA00022475"/>
    </source>
</evidence>
<keyword evidence="6 7" id="KW-0961">Cell wall biogenesis/degradation</keyword>
<dbReference type="PROSITE" id="PS51257">
    <property type="entry name" value="PROKAR_LIPOPROTEIN"/>
    <property type="match status" value="1"/>
</dbReference>
<dbReference type="EMBL" id="FOUU01000009">
    <property type="protein sequence ID" value="SFM99547.1"/>
    <property type="molecule type" value="Genomic_DNA"/>
</dbReference>
<evidence type="ECO:0000256" key="4">
    <source>
        <dbReference type="ARBA" id="ARBA00023136"/>
    </source>
</evidence>
<feature type="site" description="Important for catalytic activity" evidence="7">
    <location>
        <position position="224"/>
    </location>
</feature>
<evidence type="ECO:0000256" key="5">
    <source>
        <dbReference type="ARBA" id="ARBA00023239"/>
    </source>
</evidence>
<evidence type="ECO:0000256" key="6">
    <source>
        <dbReference type="ARBA" id="ARBA00023316"/>
    </source>
</evidence>
<dbReference type="NCBIfam" id="TIGR00247">
    <property type="entry name" value="endolytic transglycosylase MltG"/>
    <property type="match status" value="1"/>
</dbReference>
<keyword evidence="1 7" id="KW-1003">Cell membrane</keyword>
<reference evidence="10" key="1">
    <citation type="submission" date="2016-10" db="EMBL/GenBank/DDBJ databases">
        <authorList>
            <person name="Varghese N."/>
            <person name="Submissions S."/>
        </authorList>
    </citation>
    <scope>NUCLEOTIDE SEQUENCE [LARGE SCALE GENOMIC DNA]</scope>
    <source>
        <strain evidence="10">DSM 9990</strain>
    </source>
</reference>